<protein>
    <submittedName>
        <fullName evidence="1">Biliverdin-producing heme oxygenase</fullName>
    </submittedName>
</protein>
<sequence>MSFFQQLQHETEAERQQMLSLPVIRETMEGQLTLERYLAFLTQAYHHVRHTVPLMMACGSRLSESQNWMQPALVEYIEEEVGHEKWILNDVRAIGGSAEDVIGQGPAFETEMMVAYAYYSIERINPICFFGMVLVLEGTSIALADRVADAVQGKLGLPAKAFSYLRSHGSLDQEHIKLYEELVNRIESTQDQQDLIHAARRHYRLYGAVLNSLA</sequence>
<dbReference type="SMART" id="SM01236">
    <property type="entry name" value="Haem_oxygenase_2"/>
    <property type="match status" value="1"/>
</dbReference>
<reference evidence="1 2" key="1">
    <citation type="submission" date="2018-08" db="EMBL/GenBank/DDBJ databases">
        <authorList>
            <person name="Khan S.A."/>
        </authorList>
    </citation>
    <scope>NUCLEOTIDE SEQUENCE [LARGE SCALE GENOMIC DNA]</scope>
    <source>
        <strain evidence="1 2">GTF-13</strain>
    </source>
</reference>
<dbReference type="InterPro" id="IPR016084">
    <property type="entry name" value="Haem_Oase-like_multi-hlx"/>
</dbReference>
<gene>
    <name evidence="1" type="ORF">D0544_02580</name>
</gene>
<evidence type="ECO:0000313" key="2">
    <source>
        <dbReference type="Proteomes" id="UP000280792"/>
    </source>
</evidence>
<proteinExistence type="predicted"/>
<dbReference type="RefSeq" id="WP_125014450.1">
    <property type="nucleotide sequence ID" value="NZ_QWEZ01000001.1"/>
</dbReference>
<keyword evidence="2" id="KW-1185">Reference proteome</keyword>
<dbReference type="Gene3D" id="1.20.910.10">
    <property type="entry name" value="Heme oxygenase-like"/>
    <property type="match status" value="1"/>
</dbReference>
<comment type="caution">
    <text evidence="1">The sequence shown here is derived from an EMBL/GenBank/DDBJ whole genome shotgun (WGS) entry which is preliminary data.</text>
</comment>
<dbReference type="EMBL" id="QWEZ01000001">
    <property type="protein sequence ID" value="RRJ84024.1"/>
    <property type="molecule type" value="Genomic_DNA"/>
</dbReference>
<dbReference type="Proteomes" id="UP000280792">
    <property type="component" value="Unassembled WGS sequence"/>
</dbReference>
<organism evidence="1 2">
    <name type="scientific">Aestuariirhabdus litorea</name>
    <dbReference type="NCBI Taxonomy" id="2528527"/>
    <lineage>
        <taxon>Bacteria</taxon>
        <taxon>Pseudomonadati</taxon>
        <taxon>Pseudomonadota</taxon>
        <taxon>Gammaproteobacteria</taxon>
        <taxon>Oceanospirillales</taxon>
        <taxon>Aestuariirhabdaceae</taxon>
        <taxon>Aestuariirhabdus</taxon>
    </lineage>
</organism>
<dbReference type="SUPFAM" id="SSF48613">
    <property type="entry name" value="Heme oxygenase-like"/>
    <property type="match status" value="1"/>
</dbReference>
<name>A0A3P3VNM7_9GAMM</name>
<evidence type="ECO:0000313" key="1">
    <source>
        <dbReference type="EMBL" id="RRJ84024.1"/>
    </source>
</evidence>
<dbReference type="AlphaFoldDB" id="A0A3P3VNM7"/>
<reference evidence="1 2" key="2">
    <citation type="submission" date="2018-12" db="EMBL/GenBank/DDBJ databases">
        <title>Simiduia agarivorans gen. nov., sp. nov., a marine, agarolytic bacterium isolated from shallow coastal water from Keelung, Taiwan.</title>
        <authorList>
            <person name="Shieh W.Y."/>
        </authorList>
    </citation>
    <scope>NUCLEOTIDE SEQUENCE [LARGE SCALE GENOMIC DNA]</scope>
    <source>
        <strain evidence="1 2">GTF-13</strain>
    </source>
</reference>
<accession>A0A3P3VNM7</accession>
<dbReference type="Pfam" id="PF14518">
    <property type="entry name" value="Haem_oxygenas_2"/>
    <property type="match status" value="1"/>
</dbReference>